<dbReference type="PANTHER" id="PTHR33741">
    <property type="entry name" value="TRANSMEMBRANE PROTEIN DDB_G0269096-RELATED"/>
    <property type="match status" value="1"/>
</dbReference>
<feature type="domain" description="CBS" evidence="3">
    <location>
        <begin position="227"/>
        <end position="284"/>
    </location>
</feature>
<comment type="caution">
    <text evidence="4">The sequence shown here is derived from an EMBL/GenBank/DDBJ whole genome shotgun (WGS) entry which is preliminary data.</text>
</comment>
<dbReference type="Pfam" id="PF04982">
    <property type="entry name" value="TM_HPP"/>
    <property type="match status" value="1"/>
</dbReference>
<keyword evidence="5" id="KW-1185">Reference proteome</keyword>
<dbReference type="PANTHER" id="PTHR33741:SF5">
    <property type="entry name" value="TRANSMEMBRANE PROTEIN DDB_G0269096-RELATED"/>
    <property type="match status" value="1"/>
</dbReference>
<gene>
    <name evidence="4" type="ORF">BN2476_300260</name>
</gene>
<dbReference type="InterPro" id="IPR058581">
    <property type="entry name" value="TM_HPP"/>
</dbReference>
<dbReference type="Gene3D" id="3.10.580.10">
    <property type="entry name" value="CBS-domain"/>
    <property type="match status" value="1"/>
</dbReference>
<dbReference type="Pfam" id="PF00571">
    <property type="entry name" value="CBS"/>
    <property type="match status" value="2"/>
</dbReference>
<dbReference type="InterPro" id="IPR000644">
    <property type="entry name" value="CBS_dom"/>
</dbReference>
<dbReference type="OrthoDB" id="9811720at2"/>
<keyword evidence="2" id="KW-0472">Membrane</keyword>
<evidence type="ECO:0000256" key="1">
    <source>
        <dbReference type="PROSITE-ProRule" id="PRU00703"/>
    </source>
</evidence>
<keyword evidence="2" id="KW-0812">Transmembrane</keyword>
<evidence type="ECO:0000313" key="4">
    <source>
        <dbReference type="EMBL" id="SIT41921.1"/>
    </source>
</evidence>
<dbReference type="AlphaFoldDB" id="A0A1N7S3I5"/>
<dbReference type="CDD" id="cd04600">
    <property type="entry name" value="CBS_pair_HPP_assoc"/>
    <property type="match status" value="1"/>
</dbReference>
<dbReference type="SUPFAM" id="SSF54631">
    <property type="entry name" value="CBS-domain pair"/>
    <property type="match status" value="1"/>
</dbReference>
<organism evidence="4 5">
    <name type="scientific">Paraburkholderia piptadeniae</name>
    <dbReference type="NCBI Taxonomy" id="1701573"/>
    <lineage>
        <taxon>Bacteria</taxon>
        <taxon>Pseudomonadati</taxon>
        <taxon>Pseudomonadota</taxon>
        <taxon>Betaproteobacteria</taxon>
        <taxon>Burkholderiales</taxon>
        <taxon>Burkholderiaceae</taxon>
        <taxon>Paraburkholderia</taxon>
    </lineage>
</organism>
<evidence type="ECO:0000256" key="2">
    <source>
        <dbReference type="SAM" id="Phobius"/>
    </source>
</evidence>
<feature type="transmembrane region" description="Helical" evidence="2">
    <location>
        <begin position="12"/>
        <end position="30"/>
    </location>
</feature>
<sequence>MNVKWPERMRSALGALIGIAFTGGSMHLLLGPNASIPMLVAPMGASAVLLFGVPASPLAQPWSIIGGNLVSATVGVACATFISDPVAAAALAVAMAIAAMFALRCVHPPSGAVALTAVLGGPAIHALGFRFVLEPILIQSAALLGAALVYHAVTGHRYPHAASRATPATPQAPVSGNNITRADLEAVLNRRGELLDIDPDDLETLFRETQLQAYTRTFSELACRDVMSTPVVSITPDTTLRAAADLLQRHSIKALPVIDKRQHVVGIVTRADLANKPKTADLRLMDTIAARFFKRDATRAQLVSTVMTTHVRTVATGTPIVELVPLFADDDHHHIPVIDTHDRLVGIITQSDLIAGLYRQTQMQAEAQQRPAAA</sequence>
<feature type="domain" description="CBS" evidence="3">
    <location>
        <begin position="307"/>
        <end position="363"/>
    </location>
</feature>
<dbReference type="SMART" id="SM00116">
    <property type="entry name" value="CBS"/>
    <property type="match status" value="2"/>
</dbReference>
<dbReference type="PROSITE" id="PS51371">
    <property type="entry name" value="CBS"/>
    <property type="match status" value="2"/>
</dbReference>
<keyword evidence="1" id="KW-0129">CBS domain</keyword>
<dbReference type="Proteomes" id="UP000195569">
    <property type="component" value="Unassembled WGS sequence"/>
</dbReference>
<feature type="transmembrane region" description="Helical" evidence="2">
    <location>
        <begin position="113"/>
        <end position="130"/>
    </location>
</feature>
<evidence type="ECO:0000313" key="5">
    <source>
        <dbReference type="Proteomes" id="UP000195569"/>
    </source>
</evidence>
<accession>A0A1N7S3I5</accession>
<keyword evidence="2" id="KW-1133">Transmembrane helix</keyword>
<dbReference type="InterPro" id="IPR046342">
    <property type="entry name" value="CBS_dom_sf"/>
</dbReference>
<name>A0A1N7S3I5_9BURK</name>
<reference evidence="4" key="1">
    <citation type="submission" date="2016-12" db="EMBL/GenBank/DDBJ databases">
        <authorList>
            <person name="Moulin L."/>
        </authorList>
    </citation>
    <scope>NUCLEOTIDE SEQUENCE [LARGE SCALE GENOMIC DNA]</scope>
    <source>
        <strain evidence="4">STM 7183</strain>
    </source>
</reference>
<dbReference type="InterPro" id="IPR007065">
    <property type="entry name" value="HPP"/>
</dbReference>
<dbReference type="EMBL" id="CYGY02000030">
    <property type="protein sequence ID" value="SIT41921.1"/>
    <property type="molecule type" value="Genomic_DNA"/>
</dbReference>
<feature type="transmembrane region" description="Helical" evidence="2">
    <location>
        <begin position="88"/>
        <end position="106"/>
    </location>
</feature>
<protein>
    <recommendedName>
        <fullName evidence="3">CBS domain-containing protein</fullName>
    </recommendedName>
</protein>
<feature type="transmembrane region" description="Helical" evidence="2">
    <location>
        <begin position="36"/>
        <end position="55"/>
    </location>
</feature>
<evidence type="ECO:0000259" key="3">
    <source>
        <dbReference type="PROSITE" id="PS51371"/>
    </source>
</evidence>
<feature type="transmembrane region" description="Helical" evidence="2">
    <location>
        <begin position="62"/>
        <end position="82"/>
    </location>
</feature>
<proteinExistence type="predicted"/>